<dbReference type="PANTHER" id="PTHR40076">
    <property type="entry name" value="MEMBRANE PROTEIN-RELATED"/>
    <property type="match status" value="1"/>
</dbReference>
<evidence type="ECO:0000313" key="4">
    <source>
        <dbReference type="Proteomes" id="UP001240250"/>
    </source>
</evidence>
<protein>
    <submittedName>
        <fullName evidence="3">Membrane protein</fullName>
    </submittedName>
</protein>
<dbReference type="InterPro" id="IPR010380">
    <property type="entry name" value="DUF975"/>
</dbReference>
<keyword evidence="2" id="KW-0812">Transmembrane</keyword>
<feature type="transmembrane region" description="Helical" evidence="2">
    <location>
        <begin position="114"/>
        <end position="139"/>
    </location>
</feature>
<feature type="compositionally biased region" description="Pro residues" evidence="1">
    <location>
        <begin position="34"/>
        <end position="63"/>
    </location>
</feature>
<dbReference type="EMBL" id="JAUSVM010000001">
    <property type="protein sequence ID" value="MDQ0426656.1"/>
    <property type="molecule type" value="Genomic_DNA"/>
</dbReference>
<keyword evidence="4" id="KW-1185">Reference proteome</keyword>
<comment type="caution">
    <text evidence="3">The sequence shown here is derived from an EMBL/GenBank/DDBJ whole genome shotgun (WGS) entry which is preliminary data.</text>
</comment>
<feature type="transmembrane region" description="Helical" evidence="2">
    <location>
        <begin position="272"/>
        <end position="300"/>
    </location>
</feature>
<gene>
    <name evidence="3" type="ORF">JO380_003037</name>
</gene>
<feature type="transmembrane region" description="Helical" evidence="2">
    <location>
        <begin position="201"/>
        <end position="221"/>
    </location>
</feature>
<feature type="region of interest" description="Disordered" evidence="1">
    <location>
        <begin position="1"/>
        <end position="93"/>
    </location>
</feature>
<keyword evidence="2" id="KW-0472">Membrane</keyword>
<feature type="transmembrane region" description="Helical" evidence="2">
    <location>
        <begin position="159"/>
        <end position="189"/>
    </location>
</feature>
<organism evidence="3 4">
    <name type="scientific">Cellulomonas iranensis</name>
    <dbReference type="NCBI Taxonomy" id="76862"/>
    <lineage>
        <taxon>Bacteria</taxon>
        <taxon>Bacillati</taxon>
        <taxon>Actinomycetota</taxon>
        <taxon>Actinomycetes</taxon>
        <taxon>Micrococcales</taxon>
        <taxon>Cellulomonadaceae</taxon>
        <taxon>Cellulomonas</taxon>
    </lineage>
</organism>
<keyword evidence="2" id="KW-1133">Transmembrane helix</keyword>
<dbReference type="RefSeq" id="WP_070320168.1">
    <property type="nucleotide sequence ID" value="NZ_CP084585.1"/>
</dbReference>
<feature type="compositionally biased region" description="Low complexity" evidence="1">
    <location>
        <begin position="64"/>
        <end position="93"/>
    </location>
</feature>
<evidence type="ECO:0000313" key="3">
    <source>
        <dbReference type="EMBL" id="MDQ0426656.1"/>
    </source>
</evidence>
<feature type="transmembrane region" description="Helical" evidence="2">
    <location>
        <begin position="227"/>
        <end position="251"/>
    </location>
</feature>
<evidence type="ECO:0000256" key="1">
    <source>
        <dbReference type="SAM" id="MobiDB-lite"/>
    </source>
</evidence>
<dbReference type="Proteomes" id="UP001240250">
    <property type="component" value="Unassembled WGS sequence"/>
</dbReference>
<sequence length="322" mass="32637">MSENTGGVPPRDEDGRDVPPPPPGYGQPGGDVPPAAPQPGAPTPPPGGAYPPPPGYGTPPPPGYGTTPPASPYGQPAGQPYGQQPYGQPYAPAPGQVDIGNGFSWAFSKFGQNWVTFLVGTLLWFIGISVVTSLVSGIFGGFGSLIGRDGSGVGAGFALASAGIAGAVVTAVTILLGSLFSAAVIGTALKVTAGRPVSLADMFDFSHVAQVFVLGLLLAVANGVLTFIPFFGALAQIAITYFVFFGYHLIVDRNLGAIDAIRESVQLQTRNVGSSVLVVLVAIAIVVVGIIACFVGVLVAGPVAALFSAYAYRRVTNGQIAA</sequence>
<accession>A0ABU0GMR8</accession>
<name>A0ABU0GMR8_9CELL</name>
<proteinExistence type="predicted"/>
<reference evidence="3 4" key="1">
    <citation type="submission" date="2023-07" db="EMBL/GenBank/DDBJ databases">
        <title>Sequencing the genomes of 1000 actinobacteria strains.</title>
        <authorList>
            <person name="Klenk H.-P."/>
        </authorList>
    </citation>
    <scope>NUCLEOTIDE SEQUENCE [LARGE SCALE GENOMIC DNA]</scope>
    <source>
        <strain evidence="3 4">DSM 14785</strain>
    </source>
</reference>
<evidence type="ECO:0000256" key="2">
    <source>
        <dbReference type="SAM" id="Phobius"/>
    </source>
</evidence>
<dbReference type="PANTHER" id="PTHR40076:SF1">
    <property type="entry name" value="MEMBRANE PROTEIN"/>
    <property type="match status" value="1"/>
</dbReference>